<dbReference type="PROSITE" id="PS00041">
    <property type="entry name" value="HTH_ARAC_FAMILY_1"/>
    <property type="match status" value="1"/>
</dbReference>
<evidence type="ECO:0000256" key="1">
    <source>
        <dbReference type="ARBA" id="ARBA00022490"/>
    </source>
</evidence>
<organism evidence="8 9">
    <name type="scientific">Shinella yambaruensis</name>
    <dbReference type="NCBI Taxonomy" id="415996"/>
    <lineage>
        <taxon>Bacteria</taxon>
        <taxon>Pseudomonadati</taxon>
        <taxon>Pseudomonadota</taxon>
        <taxon>Alphaproteobacteria</taxon>
        <taxon>Hyphomicrobiales</taxon>
        <taxon>Rhizobiaceae</taxon>
        <taxon>Shinella</taxon>
    </lineage>
</organism>
<dbReference type="PROSITE" id="PS01124">
    <property type="entry name" value="HTH_ARAC_FAMILY_2"/>
    <property type="match status" value="1"/>
</dbReference>
<sequence length="352" mass="40064">MAKGRGRKTVPPHSDPDENPEDRTDAVPFRSYALDRSGSPRFHIRLVENTQRLYPAHKHDYFQILYFLSDAPAMRIGLTSHKPKAGSIYFIAPMVPHQIRFDYATRCIVAYFDLDFLRPNITRSYPMAELVRLAPELTPFAWQNHVSFDLDAAQSERTERAIASMIEQHRSERIGAMEIVRAELTLMLATLCQDYEAEFAELSRTLPVVGRDSGHMRRIAEFIGENYTRGPSLDEAAAAARLSKSRLCALIRQYTGTSFQVLIREMRIEDARERLVLTDDTIGQIAYRVGYNDEKYFLRAFKSSAGMTPSAYRLKRAKENLAASVPERPFSPQAGTRRSVPTSIDSAARRRP</sequence>
<feature type="domain" description="HTH araC/xylS-type" evidence="7">
    <location>
        <begin position="217"/>
        <end position="315"/>
    </location>
</feature>
<dbReference type="InterPro" id="IPR037923">
    <property type="entry name" value="HTH-like"/>
</dbReference>
<feature type="compositionally biased region" description="Basic residues" evidence="6">
    <location>
        <begin position="1"/>
        <end position="10"/>
    </location>
</feature>
<dbReference type="InterPro" id="IPR009057">
    <property type="entry name" value="Homeodomain-like_sf"/>
</dbReference>
<dbReference type="SMART" id="SM00342">
    <property type="entry name" value="HTH_ARAC"/>
    <property type="match status" value="1"/>
</dbReference>
<dbReference type="SUPFAM" id="SSF46689">
    <property type="entry name" value="Homeodomain-like"/>
    <property type="match status" value="1"/>
</dbReference>
<evidence type="ECO:0000313" key="9">
    <source>
        <dbReference type="Proteomes" id="UP001156702"/>
    </source>
</evidence>
<name>A0ABQ5ZLH4_9HYPH</name>
<accession>A0ABQ5ZLH4</accession>
<comment type="caution">
    <text evidence="8">The sequence shown here is derived from an EMBL/GenBank/DDBJ whole genome shotgun (WGS) entry which is preliminary data.</text>
</comment>
<dbReference type="Gene3D" id="1.10.10.60">
    <property type="entry name" value="Homeodomain-like"/>
    <property type="match status" value="1"/>
</dbReference>
<keyword evidence="5" id="KW-0804">Transcription</keyword>
<keyword evidence="3" id="KW-0238">DNA-binding</keyword>
<proteinExistence type="predicted"/>
<evidence type="ECO:0000256" key="4">
    <source>
        <dbReference type="ARBA" id="ARBA00023159"/>
    </source>
</evidence>
<evidence type="ECO:0000256" key="5">
    <source>
        <dbReference type="ARBA" id="ARBA00023163"/>
    </source>
</evidence>
<dbReference type="PANTHER" id="PTHR46796">
    <property type="entry name" value="HTH-TYPE TRANSCRIPTIONAL ACTIVATOR RHAS-RELATED"/>
    <property type="match status" value="1"/>
</dbReference>
<dbReference type="Pfam" id="PF12833">
    <property type="entry name" value="HTH_18"/>
    <property type="match status" value="1"/>
</dbReference>
<keyword evidence="1" id="KW-0963">Cytoplasm</keyword>
<evidence type="ECO:0000313" key="8">
    <source>
        <dbReference type="EMBL" id="GLR53483.1"/>
    </source>
</evidence>
<dbReference type="InterPro" id="IPR014710">
    <property type="entry name" value="RmlC-like_jellyroll"/>
</dbReference>
<evidence type="ECO:0000256" key="3">
    <source>
        <dbReference type="ARBA" id="ARBA00023125"/>
    </source>
</evidence>
<dbReference type="EMBL" id="BSOP01000039">
    <property type="protein sequence ID" value="GLR53483.1"/>
    <property type="molecule type" value="Genomic_DNA"/>
</dbReference>
<gene>
    <name evidence="8" type="ORF">GCM10007923_46980</name>
</gene>
<feature type="region of interest" description="Disordered" evidence="6">
    <location>
        <begin position="1"/>
        <end position="26"/>
    </location>
</feature>
<dbReference type="RefSeq" id="WP_244769757.1">
    <property type="nucleotide sequence ID" value="NZ_BSOP01000039.1"/>
</dbReference>
<dbReference type="InterPro" id="IPR018062">
    <property type="entry name" value="HTH_AraC-typ_CS"/>
</dbReference>
<dbReference type="Gene3D" id="2.60.120.10">
    <property type="entry name" value="Jelly Rolls"/>
    <property type="match status" value="1"/>
</dbReference>
<dbReference type="PANTHER" id="PTHR46796:SF13">
    <property type="entry name" value="HTH-TYPE TRANSCRIPTIONAL ACTIVATOR RHAS"/>
    <property type="match status" value="1"/>
</dbReference>
<dbReference type="SUPFAM" id="SSF51215">
    <property type="entry name" value="Regulatory protein AraC"/>
    <property type="match status" value="1"/>
</dbReference>
<keyword evidence="4" id="KW-0010">Activator</keyword>
<dbReference type="InterPro" id="IPR018060">
    <property type="entry name" value="HTH_AraC"/>
</dbReference>
<keyword evidence="9" id="KW-1185">Reference proteome</keyword>
<dbReference type="InterPro" id="IPR020449">
    <property type="entry name" value="Tscrpt_reg_AraC-type_HTH"/>
</dbReference>
<evidence type="ECO:0000256" key="2">
    <source>
        <dbReference type="ARBA" id="ARBA00023015"/>
    </source>
</evidence>
<evidence type="ECO:0000259" key="7">
    <source>
        <dbReference type="PROSITE" id="PS01124"/>
    </source>
</evidence>
<feature type="compositionally biased region" description="Polar residues" evidence="6">
    <location>
        <begin position="333"/>
        <end position="345"/>
    </location>
</feature>
<reference evidence="9" key="1">
    <citation type="journal article" date="2019" name="Int. J. Syst. Evol. Microbiol.">
        <title>The Global Catalogue of Microorganisms (GCM) 10K type strain sequencing project: providing services to taxonomists for standard genome sequencing and annotation.</title>
        <authorList>
            <consortium name="The Broad Institute Genomics Platform"/>
            <consortium name="The Broad Institute Genome Sequencing Center for Infectious Disease"/>
            <person name="Wu L."/>
            <person name="Ma J."/>
        </authorList>
    </citation>
    <scope>NUCLEOTIDE SEQUENCE [LARGE SCALE GENOMIC DNA]</scope>
    <source>
        <strain evidence="9">NBRC 102122</strain>
    </source>
</reference>
<feature type="region of interest" description="Disordered" evidence="6">
    <location>
        <begin position="323"/>
        <end position="352"/>
    </location>
</feature>
<dbReference type="PRINTS" id="PR00032">
    <property type="entry name" value="HTHARAC"/>
</dbReference>
<protein>
    <submittedName>
        <fullName evidence="8">Transcriptional regulator</fullName>
    </submittedName>
</protein>
<evidence type="ECO:0000256" key="6">
    <source>
        <dbReference type="SAM" id="MobiDB-lite"/>
    </source>
</evidence>
<keyword evidence="2" id="KW-0805">Transcription regulation</keyword>
<dbReference type="Proteomes" id="UP001156702">
    <property type="component" value="Unassembled WGS sequence"/>
</dbReference>
<dbReference type="InterPro" id="IPR050204">
    <property type="entry name" value="AraC_XylS_family_regulators"/>
</dbReference>